<keyword evidence="2" id="KW-1185">Reference proteome</keyword>
<dbReference type="AlphaFoldDB" id="A0A179EV31"/>
<evidence type="ECO:0000313" key="2">
    <source>
        <dbReference type="Proteomes" id="UP000078516"/>
    </source>
</evidence>
<dbReference type="RefSeq" id="WP_067481023.1">
    <property type="nucleotide sequence ID" value="NZ_LWMN01000001.1"/>
</dbReference>
<evidence type="ECO:0000313" key="1">
    <source>
        <dbReference type="EMBL" id="OAQ57076.1"/>
    </source>
</evidence>
<dbReference type="Proteomes" id="UP000078516">
    <property type="component" value="Unassembled WGS sequence"/>
</dbReference>
<reference evidence="1 2" key="1">
    <citation type="submission" date="2016-04" db="EMBL/GenBank/DDBJ databases">
        <title>Draft genome of an Enterococcus thailandicus strain isolated from bovine feces.</title>
        <authorList>
            <person name="Beukers A.G."/>
            <person name="Zaheer R."/>
            <person name="Goji N."/>
            <person name="Cook S.R."/>
            <person name="Amoako K."/>
            <person name="Chaves A.V."/>
            <person name="Ward M.P."/>
            <person name="Mcallister T.A."/>
        </authorList>
    </citation>
    <scope>NUCLEOTIDE SEQUENCE [LARGE SCALE GENOMIC DNA]</scope>
    <source>
        <strain evidence="1 2">F0711D 46</strain>
    </source>
</reference>
<accession>A0A179EV31</accession>
<dbReference type="EMBL" id="LWMN01000001">
    <property type="protein sequence ID" value="OAQ57076.1"/>
    <property type="molecule type" value="Genomic_DNA"/>
</dbReference>
<gene>
    <name evidence="1" type="ORF">A6E74_01490</name>
</gene>
<name>A0A179EV31_ENTTH</name>
<sequence length="75" mass="8927">MRNYWYVSLSNKYPHPNDDDPIRAVQSVQIKKKYSIIEMTREATPFELNSCRLVYCGVGNFDEEHIQENVGRYIR</sequence>
<organism evidence="1 2">
    <name type="scientific">Enterococcus thailandicus</name>
    <dbReference type="NCBI Taxonomy" id="417368"/>
    <lineage>
        <taxon>Bacteria</taxon>
        <taxon>Bacillati</taxon>
        <taxon>Bacillota</taxon>
        <taxon>Bacilli</taxon>
        <taxon>Lactobacillales</taxon>
        <taxon>Enterococcaceae</taxon>
        <taxon>Enterococcus</taxon>
    </lineage>
</organism>
<comment type="caution">
    <text evidence="1">The sequence shown here is derived from an EMBL/GenBank/DDBJ whole genome shotgun (WGS) entry which is preliminary data.</text>
</comment>
<proteinExistence type="predicted"/>
<protein>
    <submittedName>
        <fullName evidence="1">Uncharacterized protein</fullName>
    </submittedName>
</protein>